<evidence type="ECO:0000313" key="1">
    <source>
        <dbReference type="EMBL" id="AKT40533.1"/>
    </source>
</evidence>
<gene>
    <name evidence="1" type="ORF">CMC5_046880</name>
</gene>
<keyword evidence="2" id="KW-1185">Reference proteome</keyword>
<evidence type="ECO:0000313" key="2">
    <source>
        <dbReference type="Proteomes" id="UP000067626"/>
    </source>
</evidence>
<dbReference type="AlphaFoldDB" id="A0A0K1EIW2"/>
<accession>A0A0K1EIW2</accession>
<dbReference type="STRING" id="52.CMC5_046880"/>
<organism evidence="1 2">
    <name type="scientific">Chondromyces crocatus</name>
    <dbReference type="NCBI Taxonomy" id="52"/>
    <lineage>
        <taxon>Bacteria</taxon>
        <taxon>Pseudomonadati</taxon>
        <taxon>Myxococcota</taxon>
        <taxon>Polyangia</taxon>
        <taxon>Polyangiales</taxon>
        <taxon>Polyangiaceae</taxon>
        <taxon>Chondromyces</taxon>
    </lineage>
</organism>
<dbReference type="EMBL" id="CP012159">
    <property type="protein sequence ID" value="AKT40533.1"/>
    <property type="molecule type" value="Genomic_DNA"/>
</dbReference>
<sequence>MEGPEALAVLEALEALAVLAALAALAALEAPLAGAEEPGSERQAMSPVARREVSVANARVRLVEGVRGRGPGAVERVMAREHSAGESLEKGQGWAARAGVLAWRPCPAV</sequence>
<proteinExistence type="predicted"/>
<dbReference type="Proteomes" id="UP000067626">
    <property type="component" value="Chromosome"/>
</dbReference>
<name>A0A0K1EIW2_CHOCO</name>
<protein>
    <submittedName>
        <fullName evidence="1">Uncharacterized protein</fullName>
    </submittedName>
</protein>
<dbReference type="KEGG" id="ccro:CMC5_046880"/>
<reference evidence="1 2" key="1">
    <citation type="submission" date="2015-07" db="EMBL/GenBank/DDBJ databases">
        <title>Genome analysis of myxobacterium Chondromyces crocatus Cm c5 reveals a high potential for natural compound synthesis and the genetic basis for the loss of fruiting body formation.</title>
        <authorList>
            <person name="Zaburannyi N."/>
            <person name="Bunk B."/>
            <person name="Maier J."/>
            <person name="Overmann J."/>
            <person name="Mueller R."/>
        </authorList>
    </citation>
    <scope>NUCLEOTIDE SEQUENCE [LARGE SCALE GENOMIC DNA]</scope>
    <source>
        <strain evidence="1 2">Cm c5</strain>
    </source>
</reference>